<reference evidence="6" key="1">
    <citation type="journal article" date="2014" name="Int. J. Syst. Evol. Microbiol.">
        <title>Complete genome sequence of Corynebacterium casei LMG S-19264T (=DSM 44701T), isolated from a smear-ripened cheese.</title>
        <authorList>
            <consortium name="US DOE Joint Genome Institute (JGI-PGF)"/>
            <person name="Walter F."/>
            <person name="Albersmeier A."/>
            <person name="Kalinowski J."/>
            <person name="Ruckert C."/>
        </authorList>
    </citation>
    <scope>NUCLEOTIDE SEQUENCE</scope>
    <source>
        <strain evidence="6">JCM 3091</strain>
    </source>
</reference>
<reference evidence="6" key="2">
    <citation type="submission" date="2020-09" db="EMBL/GenBank/DDBJ databases">
        <authorList>
            <person name="Sun Q."/>
            <person name="Ohkuma M."/>
        </authorList>
    </citation>
    <scope>NUCLEOTIDE SEQUENCE</scope>
    <source>
        <strain evidence="6">JCM 3091</strain>
    </source>
</reference>
<feature type="chain" id="PRO_5035210283" evidence="4">
    <location>
        <begin position="24"/>
        <end position="259"/>
    </location>
</feature>
<dbReference type="SMART" id="SM00020">
    <property type="entry name" value="Tryp_SPc"/>
    <property type="match status" value="1"/>
</dbReference>
<dbReference type="GO" id="GO:0004252">
    <property type="term" value="F:serine-type endopeptidase activity"/>
    <property type="evidence" value="ECO:0007669"/>
    <property type="project" value="InterPro"/>
</dbReference>
<evidence type="ECO:0000256" key="2">
    <source>
        <dbReference type="ARBA" id="ARBA00023157"/>
    </source>
</evidence>
<accession>A0A8J3BK41</accession>
<dbReference type="EMBL" id="BMQC01000002">
    <property type="protein sequence ID" value="GGK16533.1"/>
    <property type="molecule type" value="Genomic_DNA"/>
</dbReference>
<proteinExistence type="inferred from homology"/>
<name>A0A8J3BK41_9ACTN</name>
<dbReference type="InterPro" id="IPR001314">
    <property type="entry name" value="Peptidase_S1A"/>
</dbReference>
<keyword evidence="3" id="KW-0645">Protease</keyword>
<gene>
    <name evidence="6" type="ORF">GCM10010124_06410</name>
</gene>
<dbReference type="CDD" id="cd00190">
    <property type="entry name" value="Tryp_SPc"/>
    <property type="match status" value="1"/>
</dbReference>
<organism evidence="6 7">
    <name type="scientific">Pilimelia terevasa</name>
    <dbReference type="NCBI Taxonomy" id="53372"/>
    <lineage>
        <taxon>Bacteria</taxon>
        <taxon>Bacillati</taxon>
        <taxon>Actinomycetota</taxon>
        <taxon>Actinomycetes</taxon>
        <taxon>Micromonosporales</taxon>
        <taxon>Micromonosporaceae</taxon>
        <taxon>Pilimelia</taxon>
    </lineage>
</organism>
<dbReference type="PROSITE" id="PS00135">
    <property type="entry name" value="TRYPSIN_SER"/>
    <property type="match status" value="1"/>
</dbReference>
<evidence type="ECO:0000259" key="5">
    <source>
        <dbReference type="PROSITE" id="PS50240"/>
    </source>
</evidence>
<feature type="domain" description="Peptidase S1" evidence="5">
    <location>
        <begin position="36"/>
        <end position="258"/>
    </location>
</feature>
<dbReference type="PROSITE" id="PS50240">
    <property type="entry name" value="TRYPSIN_DOM"/>
    <property type="match status" value="1"/>
</dbReference>
<protein>
    <submittedName>
        <fullName evidence="6">Trypsin</fullName>
    </submittedName>
</protein>
<dbReference type="Proteomes" id="UP000662200">
    <property type="component" value="Unassembled WGS sequence"/>
</dbReference>
<dbReference type="RefSeq" id="WP_189112663.1">
    <property type="nucleotide sequence ID" value="NZ_BMQC01000002.1"/>
</dbReference>
<dbReference type="SUPFAM" id="SSF50494">
    <property type="entry name" value="Trypsin-like serine proteases"/>
    <property type="match status" value="1"/>
</dbReference>
<dbReference type="PANTHER" id="PTHR24276">
    <property type="entry name" value="POLYSERASE-RELATED"/>
    <property type="match status" value="1"/>
</dbReference>
<keyword evidence="3" id="KW-0378">Hydrolase</keyword>
<comment type="caution">
    <text evidence="6">The sequence shown here is derived from an EMBL/GenBank/DDBJ whole genome shotgun (WGS) entry which is preliminary data.</text>
</comment>
<sequence>MRTKWAAGLSVAVVLAGPVPARAGAAPAPGRPAPLVVGGEQVPRAYPWMVSLSVGCGGSLVSPRHVLTAAHCVDGGVRPAEVAVRAGTADRHRGGLRAGVADIRLAAGFRSALAGSDWAVLTLDRRLPLAPLRLADRPVPPDTKLLVLGWGAVREEGGAQRRLRGAWVPSVSDGACARAYRTLDLPIRRADMLCAGDVRDGGVDSCQGDSGGPLVRPAGAGWAQVGIVSWGNGCGQAAYPGVYTRVETFRRAIMAAARG</sequence>
<dbReference type="FunFam" id="2.40.10.10:FF:000002">
    <property type="entry name" value="Transmembrane protease serine"/>
    <property type="match status" value="1"/>
</dbReference>
<dbReference type="Gene3D" id="2.40.10.10">
    <property type="entry name" value="Trypsin-like serine proteases"/>
    <property type="match status" value="2"/>
</dbReference>
<keyword evidence="4" id="KW-0732">Signal</keyword>
<dbReference type="InterPro" id="IPR050430">
    <property type="entry name" value="Peptidase_S1"/>
</dbReference>
<dbReference type="InterPro" id="IPR018114">
    <property type="entry name" value="TRYPSIN_HIS"/>
</dbReference>
<keyword evidence="7" id="KW-1185">Reference proteome</keyword>
<dbReference type="Pfam" id="PF00089">
    <property type="entry name" value="Trypsin"/>
    <property type="match status" value="1"/>
</dbReference>
<keyword evidence="2" id="KW-1015">Disulfide bond</keyword>
<dbReference type="GO" id="GO:0006508">
    <property type="term" value="P:proteolysis"/>
    <property type="evidence" value="ECO:0007669"/>
    <property type="project" value="UniProtKB-KW"/>
</dbReference>
<keyword evidence="3" id="KW-0720">Serine protease</keyword>
<dbReference type="PANTHER" id="PTHR24276:SF98">
    <property type="entry name" value="FI18310P1-RELATED"/>
    <property type="match status" value="1"/>
</dbReference>
<dbReference type="PROSITE" id="PS00134">
    <property type="entry name" value="TRYPSIN_HIS"/>
    <property type="match status" value="1"/>
</dbReference>
<dbReference type="InterPro" id="IPR001254">
    <property type="entry name" value="Trypsin_dom"/>
</dbReference>
<dbReference type="AlphaFoldDB" id="A0A8J3BK41"/>
<evidence type="ECO:0000256" key="4">
    <source>
        <dbReference type="SAM" id="SignalP"/>
    </source>
</evidence>
<comment type="similarity">
    <text evidence="1">Belongs to the peptidase S1 family.</text>
</comment>
<dbReference type="InterPro" id="IPR043504">
    <property type="entry name" value="Peptidase_S1_PA_chymotrypsin"/>
</dbReference>
<evidence type="ECO:0000256" key="3">
    <source>
        <dbReference type="RuleBase" id="RU363034"/>
    </source>
</evidence>
<evidence type="ECO:0000313" key="7">
    <source>
        <dbReference type="Proteomes" id="UP000662200"/>
    </source>
</evidence>
<evidence type="ECO:0000313" key="6">
    <source>
        <dbReference type="EMBL" id="GGK16533.1"/>
    </source>
</evidence>
<dbReference type="InterPro" id="IPR009003">
    <property type="entry name" value="Peptidase_S1_PA"/>
</dbReference>
<feature type="signal peptide" evidence="4">
    <location>
        <begin position="1"/>
        <end position="23"/>
    </location>
</feature>
<dbReference type="PRINTS" id="PR00722">
    <property type="entry name" value="CHYMOTRYPSIN"/>
</dbReference>
<evidence type="ECO:0000256" key="1">
    <source>
        <dbReference type="ARBA" id="ARBA00007664"/>
    </source>
</evidence>
<dbReference type="InterPro" id="IPR033116">
    <property type="entry name" value="TRYPSIN_SER"/>
</dbReference>